<keyword evidence="3 8" id="KW-0963">Cytoplasm</keyword>
<dbReference type="SUPFAM" id="SSF48295">
    <property type="entry name" value="TrpR-like"/>
    <property type="match status" value="1"/>
</dbReference>
<comment type="subunit">
    <text evidence="8">Homodimer.</text>
</comment>
<evidence type="ECO:0000256" key="6">
    <source>
        <dbReference type="ARBA" id="ARBA00023125"/>
    </source>
</evidence>
<evidence type="ECO:0000256" key="8">
    <source>
        <dbReference type="HAMAP-Rule" id="MF_00475"/>
    </source>
</evidence>
<keyword evidence="10" id="KW-1185">Reference proteome</keyword>
<organism evidence="9 10">
    <name type="scientific">Photobacterium galatheae</name>
    <dbReference type="NCBI Taxonomy" id="1654360"/>
    <lineage>
        <taxon>Bacteria</taxon>
        <taxon>Pseudomonadati</taxon>
        <taxon>Pseudomonadota</taxon>
        <taxon>Gammaproteobacteria</taxon>
        <taxon>Vibrionales</taxon>
        <taxon>Vibrionaceae</taxon>
        <taxon>Photobacterium</taxon>
    </lineage>
</organism>
<comment type="subcellular location">
    <subcellularLocation>
        <location evidence="1 8">Cytoplasm</location>
    </subcellularLocation>
</comment>
<dbReference type="PIRSF" id="PIRSF003196">
    <property type="entry name" value="Trp_repressor"/>
    <property type="match status" value="1"/>
</dbReference>
<dbReference type="STRING" id="1654360.EA58_08990"/>
<proteinExistence type="inferred from homology"/>
<gene>
    <name evidence="8" type="primary">trpR</name>
    <name evidence="9" type="ORF">EA58_08990</name>
</gene>
<dbReference type="PANTHER" id="PTHR38025">
    <property type="entry name" value="TRP OPERON REPRESSOR"/>
    <property type="match status" value="1"/>
</dbReference>
<dbReference type="InterPro" id="IPR000831">
    <property type="entry name" value="Trp_repress"/>
</dbReference>
<keyword evidence="5 8" id="KW-0805">Transcription regulation</keyword>
<dbReference type="InterPro" id="IPR038116">
    <property type="entry name" value="TrpR-like_sf"/>
</dbReference>
<dbReference type="PANTHER" id="PTHR38025:SF1">
    <property type="entry name" value="TRP OPERON REPRESSOR"/>
    <property type="match status" value="1"/>
</dbReference>
<dbReference type="GO" id="GO:0045892">
    <property type="term" value="P:negative regulation of DNA-templated transcription"/>
    <property type="evidence" value="ECO:0007669"/>
    <property type="project" value="UniProtKB-UniRule"/>
</dbReference>
<dbReference type="Proteomes" id="UP000027192">
    <property type="component" value="Unassembled WGS sequence"/>
</dbReference>
<dbReference type="RefSeq" id="WP_036751429.1">
    <property type="nucleotide sequence ID" value="NZ_JAGSGC010000001.1"/>
</dbReference>
<feature type="DNA-binding region" evidence="8">
    <location>
        <begin position="62"/>
        <end position="85"/>
    </location>
</feature>
<comment type="function">
    <text evidence="8">This protein is an aporepressor. When complexed with L-tryptophan it binds the operator region of the trp operon and prevents the initiation of transcription.</text>
</comment>
<dbReference type="GO" id="GO:0043565">
    <property type="term" value="F:sequence-specific DNA binding"/>
    <property type="evidence" value="ECO:0007669"/>
    <property type="project" value="UniProtKB-UniRule"/>
</dbReference>
<evidence type="ECO:0000313" key="9">
    <source>
        <dbReference type="EMBL" id="KDM91856.1"/>
    </source>
</evidence>
<accession>A0A066RRW3</accession>
<sequence length="108" mass="12283">MSSQADTPDFTDWQQIVSLFRQASAEGKDELLLRLLLTPDERESLIARVNIFHELLNGDRSQRKISELLGVGVATITRGSNELKHHDAEIRTWLSDILKQQQEEQAGQ</sequence>
<dbReference type="HAMAP" id="MF_00475">
    <property type="entry name" value="Trp_repressor"/>
    <property type="match status" value="1"/>
</dbReference>
<dbReference type="Pfam" id="PF01371">
    <property type="entry name" value="Trp_repressor"/>
    <property type="match status" value="1"/>
</dbReference>
<evidence type="ECO:0000256" key="5">
    <source>
        <dbReference type="ARBA" id="ARBA00023015"/>
    </source>
</evidence>
<evidence type="ECO:0000256" key="3">
    <source>
        <dbReference type="ARBA" id="ARBA00022490"/>
    </source>
</evidence>
<evidence type="ECO:0000256" key="1">
    <source>
        <dbReference type="ARBA" id="ARBA00004496"/>
    </source>
</evidence>
<comment type="caution">
    <text evidence="9">The sequence shown here is derived from an EMBL/GenBank/DDBJ whole genome shotgun (WGS) entry which is preliminary data.</text>
</comment>
<dbReference type="GO" id="GO:0005737">
    <property type="term" value="C:cytoplasm"/>
    <property type="evidence" value="ECO:0007669"/>
    <property type="project" value="UniProtKB-SubCell"/>
</dbReference>
<evidence type="ECO:0000256" key="7">
    <source>
        <dbReference type="ARBA" id="ARBA00023163"/>
    </source>
</evidence>
<keyword evidence="4 8" id="KW-0678">Repressor</keyword>
<comment type="similarity">
    <text evidence="2 8">Belongs to the TrpR family.</text>
</comment>
<dbReference type="NCBIfam" id="TIGR01321">
    <property type="entry name" value="TrpR"/>
    <property type="match status" value="1"/>
</dbReference>
<evidence type="ECO:0000256" key="2">
    <source>
        <dbReference type="ARBA" id="ARBA00007027"/>
    </source>
</evidence>
<keyword evidence="6 8" id="KW-0238">DNA-binding</keyword>
<protein>
    <recommendedName>
        <fullName evidence="8">Trp operon repressor homolog</fullName>
    </recommendedName>
</protein>
<dbReference type="InterPro" id="IPR010921">
    <property type="entry name" value="Trp_repressor/repl_initiator"/>
</dbReference>
<evidence type="ECO:0000256" key="4">
    <source>
        <dbReference type="ARBA" id="ARBA00022491"/>
    </source>
</evidence>
<reference evidence="9 10" key="1">
    <citation type="submission" date="2014-04" db="EMBL/GenBank/DDBJ databases">
        <title>Draft genome sequence of Photobacterium halotolerans S2753: a solonamide, ngercheumicin and holomycin producer.</title>
        <authorList>
            <person name="Machado H.R."/>
            <person name="Gram L."/>
        </authorList>
    </citation>
    <scope>NUCLEOTIDE SEQUENCE [LARGE SCALE GENOMIC DNA]</scope>
    <source>
        <strain evidence="9 10">S2753</strain>
    </source>
</reference>
<dbReference type="InterPro" id="IPR013335">
    <property type="entry name" value="Trp_repress_bac"/>
</dbReference>
<keyword evidence="7 8" id="KW-0804">Transcription</keyword>
<evidence type="ECO:0000313" key="10">
    <source>
        <dbReference type="Proteomes" id="UP000027192"/>
    </source>
</evidence>
<dbReference type="Gene3D" id="1.10.1270.10">
    <property type="entry name" value="TrpR-like"/>
    <property type="match status" value="1"/>
</dbReference>
<dbReference type="GO" id="GO:0003700">
    <property type="term" value="F:DNA-binding transcription factor activity"/>
    <property type="evidence" value="ECO:0007669"/>
    <property type="project" value="UniProtKB-UniRule"/>
</dbReference>
<dbReference type="OrthoDB" id="5704033at2"/>
<dbReference type="AlphaFoldDB" id="A0A066RRW3"/>
<name>A0A066RRW3_9GAMM</name>
<dbReference type="EMBL" id="JMIB01000017">
    <property type="protein sequence ID" value="KDM91856.1"/>
    <property type="molecule type" value="Genomic_DNA"/>
</dbReference>